<protein>
    <submittedName>
        <fullName evidence="1">Uncharacterized protein</fullName>
    </submittedName>
</protein>
<dbReference type="Proteomes" id="UP000006901">
    <property type="component" value="Plasmid ZS7_lp28-4"/>
</dbReference>
<dbReference type="AlphaFoldDB" id="A0A0H3C355"/>
<gene>
    <name evidence="1" type="ordered locus">BbuZS7_I04</name>
</gene>
<organism evidence="1 2">
    <name type="scientific">Borreliella burgdorferi (strain ZS7)</name>
    <name type="common">Borrelia burgdorferi</name>
    <dbReference type="NCBI Taxonomy" id="445985"/>
    <lineage>
        <taxon>Bacteria</taxon>
        <taxon>Pseudomonadati</taxon>
        <taxon>Spirochaetota</taxon>
        <taxon>Spirochaetia</taxon>
        <taxon>Spirochaetales</taxon>
        <taxon>Borreliaceae</taxon>
        <taxon>Borreliella</taxon>
    </lineage>
</organism>
<sequence length="118" mass="14320">MIKKLNINRHNRTYCHLIILIYTLNNIDLNLKNIGYYSRGFIRRAFTFNIDKYYNTSKDIEIALDLLIDYLDILENNLKIITNKYKVEKNIFKIYYTINYPLKIYTKIMNYYKANIAN</sequence>
<dbReference type="KEGG" id="bbz:BbuZS7_I04"/>
<keyword evidence="1" id="KW-0614">Plasmid</keyword>
<proteinExistence type="predicted"/>
<reference evidence="1 2" key="1">
    <citation type="journal article" date="2011" name="J. Bacteriol.">
        <title>Whole-genome sequences of thirteen isolates of Borrelia burgdorferi.</title>
        <authorList>
            <person name="Schutzer S.E."/>
            <person name="Fraser-Liggett C.M."/>
            <person name="Casjens S.R."/>
            <person name="Qiu W.G."/>
            <person name="Dunn J.J."/>
            <person name="Mongodin E.F."/>
            <person name="Luft B.J."/>
        </authorList>
    </citation>
    <scope>NUCLEOTIDE SEQUENCE [LARGE SCALE GENOMIC DNA]</scope>
    <source>
        <strain evidence="1 2">ZS7</strain>
        <plasmid evidence="1 2">ZS7_lp28-4</plasmid>
    </source>
</reference>
<evidence type="ECO:0000313" key="2">
    <source>
        <dbReference type="Proteomes" id="UP000006901"/>
    </source>
</evidence>
<dbReference type="RefSeq" id="WP_012615033.1">
    <property type="nucleotide sequence ID" value="NC_011785.1"/>
</dbReference>
<accession>A0A0H3C355</accession>
<evidence type="ECO:0000313" key="1">
    <source>
        <dbReference type="EMBL" id="ACK75277.1"/>
    </source>
</evidence>
<name>A0A0H3C355_BORBZ</name>
<geneLocation type="plasmid" evidence="1 2">
    <name>ZS7_lp28-4</name>
</geneLocation>
<dbReference type="HOGENOM" id="CLU_2080209_0_0_12"/>
<dbReference type="EMBL" id="CP001207">
    <property type="protein sequence ID" value="ACK75277.1"/>
    <property type="molecule type" value="Genomic_DNA"/>
</dbReference>